<reference evidence="1" key="1">
    <citation type="submission" date="2020-05" db="EMBL/GenBank/DDBJ databases">
        <authorList>
            <person name="Chiriac C."/>
            <person name="Salcher M."/>
            <person name="Ghai R."/>
            <person name="Kavagutti S V."/>
        </authorList>
    </citation>
    <scope>NUCLEOTIDE SEQUENCE</scope>
</reference>
<dbReference type="EMBL" id="CAFAAY010000003">
    <property type="protein sequence ID" value="CAB4806046.1"/>
    <property type="molecule type" value="Genomic_DNA"/>
</dbReference>
<name>A0A6J6YFS4_9ZZZZ</name>
<evidence type="ECO:0000313" key="1">
    <source>
        <dbReference type="EMBL" id="CAB4806046.1"/>
    </source>
</evidence>
<protein>
    <submittedName>
        <fullName evidence="1">Unannotated protein</fullName>
    </submittedName>
</protein>
<gene>
    <name evidence="1" type="ORF">UFOPK3124_00069</name>
</gene>
<organism evidence="1">
    <name type="scientific">freshwater metagenome</name>
    <dbReference type="NCBI Taxonomy" id="449393"/>
    <lineage>
        <taxon>unclassified sequences</taxon>
        <taxon>metagenomes</taxon>
        <taxon>ecological metagenomes</taxon>
    </lineage>
</organism>
<accession>A0A6J6YFS4</accession>
<proteinExistence type="predicted"/>
<dbReference type="AlphaFoldDB" id="A0A6J6YFS4"/>
<sequence>MSPYKALRVISLPHEGPTICVSIESILTSNVEAKESSKALDFSVASVPV</sequence>